<evidence type="ECO:0000313" key="1">
    <source>
        <dbReference type="EMBL" id="VFA97655.1"/>
    </source>
</evidence>
<dbReference type="SUPFAM" id="SSF51197">
    <property type="entry name" value="Clavaminate synthase-like"/>
    <property type="match status" value="1"/>
</dbReference>
<accession>A0A4U8VY75</accession>
<dbReference type="Gene3D" id="2.60.120.620">
    <property type="entry name" value="q2cbj1_9rhob like domain"/>
    <property type="match status" value="1"/>
</dbReference>
<dbReference type="InterPro" id="IPR008775">
    <property type="entry name" value="Phytyl_CoA_dOase-like"/>
</dbReference>
<dbReference type="GO" id="GO:0016706">
    <property type="term" value="F:2-oxoglutarate-dependent dioxygenase activity"/>
    <property type="evidence" value="ECO:0007669"/>
    <property type="project" value="UniProtKB-ARBA"/>
</dbReference>
<sequence>MLDDAQVADFIDNGFVRIRGAYPRELAEACRDILWLDIDPTTRTGPAVGLGDYDQQPFLDAANTATLHAAFDTLVGSGRWEPRKTLGGFVIRFPGEEPALLDGWHVDVSYPGEDSTPGDYLTWRANINSRDRALLMLFLYTDVGDDDAPTRLRVGSQHHVARLLDPEGDIGLDARTLAARADTATTHLPTAHATGRAGDVYLCHPFLVHAGQPNRGNTPRILGQPGLTPTRGLRLDGPAEDLAPVELAIRQALRR</sequence>
<dbReference type="EMBL" id="LR215973">
    <property type="protein sequence ID" value="VFA97655.1"/>
    <property type="molecule type" value="Genomic_DNA"/>
</dbReference>
<dbReference type="RefSeq" id="WP_130916482.1">
    <property type="nucleotide sequence ID" value="NZ_LR215973.1"/>
</dbReference>
<dbReference type="Proteomes" id="UP000290439">
    <property type="component" value="Chromosome"/>
</dbReference>
<dbReference type="Pfam" id="PF05721">
    <property type="entry name" value="PhyH"/>
    <property type="match status" value="1"/>
</dbReference>
<dbReference type="AlphaFoldDB" id="A0A4U8VY75"/>
<evidence type="ECO:0000313" key="2">
    <source>
        <dbReference type="Proteomes" id="UP000290439"/>
    </source>
</evidence>
<gene>
    <name evidence="1" type="ORF">NCTC10797_01419</name>
</gene>
<name>A0A4U8VY75_9NOCA</name>
<proteinExistence type="predicted"/>
<protein>
    <recommendedName>
        <fullName evidence="3">Phytanoyl-CoA dioxygenase</fullName>
    </recommendedName>
</protein>
<organism evidence="1 2">
    <name type="scientific">Nocardia cyriacigeorgica</name>
    <dbReference type="NCBI Taxonomy" id="135487"/>
    <lineage>
        <taxon>Bacteria</taxon>
        <taxon>Bacillati</taxon>
        <taxon>Actinomycetota</taxon>
        <taxon>Actinomycetes</taxon>
        <taxon>Mycobacteriales</taxon>
        <taxon>Nocardiaceae</taxon>
        <taxon>Nocardia</taxon>
    </lineage>
</organism>
<reference evidence="1 2" key="1">
    <citation type="submission" date="2019-02" db="EMBL/GenBank/DDBJ databases">
        <authorList>
            <consortium name="Pathogen Informatics"/>
        </authorList>
    </citation>
    <scope>NUCLEOTIDE SEQUENCE [LARGE SCALE GENOMIC DNA]</scope>
    <source>
        <strain evidence="1 2">3012STDY6756504</strain>
    </source>
</reference>
<evidence type="ECO:0008006" key="3">
    <source>
        <dbReference type="Google" id="ProtNLM"/>
    </source>
</evidence>